<dbReference type="Pfam" id="PF19030">
    <property type="entry name" value="TSP1_ADAMTS"/>
    <property type="match status" value="1"/>
</dbReference>
<dbReference type="PROSITE" id="PS50092">
    <property type="entry name" value="TSP1"/>
    <property type="match status" value="1"/>
</dbReference>
<feature type="signal peptide" evidence="1">
    <location>
        <begin position="1"/>
        <end position="16"/>
    </location>
</feature>
<keyword evidence="1" id="KW-0732">Signal</keyword>
<dbReference type="Proteomes" id="UP001476798">
    <property type="component" value="Unassembled WGS sequence"/>
</dbReference>
<dbReference type="InterPro" id="IPR036383">
    <property type="entry name" value="TSP1_rpt_sf"/>
</dbReference>
<sequence>MILVWTPLFWQVLCVGNLYNPDVRYSFNIPIEEQREQFVWDPSGSWLECSRLCQGERRRKAVCFRKSDHLEVSDQRCEHLPRPIAVTEACNTDCELRWELWDQHRQDINMYHHNKLFSAHNSKTFFNITYFSDGMSLERVSVQRNAALATAAWMFSCPVARGSLHAMSVVETLREEWLTNRTVLICPALQSSPPASAPVVSGMPESGLM</sequence>
<keyword evidence="3" id="KW-1185">Reference proteome</keyword>
<gene>
    <name evidence="2" type="ORF">GOODEAATRI_023061</name>
</gene>
<evidence type="ECO:0000313" key="3">
    <source>
        <dbReference type="Proteomes" id="UP001476798"/>
    </source>
</evidence>
<feature type="chain" id="PRO_5047497134" evidence="1">
    <location>
        <begin position="17"/>
        <end position="209"/>
    </location>
</feature>
<dbReference type="InterPro" id="IPR000884">
    <property type="entry name" value="TSP1_rpt"/>
</dbReference>
<name>A0ABV0PQZ9_9TELE</name>
<proteinExistence type="predicted"/>
<accession>A0ABV0PQZ9</accession>
<organism evidence="2 3">
    <name type="scientific">Goodea atripinnis</name>
    <dbReference type="NCBI Taxonomy" id="208336"/>
    <lineage>
        <taxon>Eukaryota</taxon>
        <taxon>Metazoa</taxon>
        <taxon>Chordata</taxon>
        <taxon>Craniata</taxon>
        <taxon>Vertebrata</taxon>
        <taxon>Euteleostomi</taxon>
        <taxon>Actinopterygii</taxon>
        <taxon>Neopterygii</taxon>
        <taxon>Teleostei</taxon>
        <taxon>Neoteleostei</taxon>
        <taxon>Acanthomorphata</taxon>
        <taxon>Ovalentaria</taxon>
        <taxon>Atherinomorphae</taxon>
        <taxon>Cyprinodontiformes</taxon>
        <taxon>Goodeidae</taxon>
        <taxon>Goodea</taxon>
    </lineage>
</organism>
<dbReference type="SUPFAM" id="SSF82895">
    <property type="entry name" value="TSP-1 type 1 repeat"/>
    <property type="match status" value="1"/>
</dbReference>
<evidence type="ECO:0000256" key="1">
    <source>
        <dbReference type="SAM" id="SignalP"/>
    </source>
</evidence>
<dbReference type="EMBL" id="JAHRIO010082395">
    <property type="protein sequence ID" value="MEQ2185920.1"/>
    <property type="molecule type" value="Genomic_DNA"/>
</dbReference>
<comment type="caution">
    <text evidence="2">The sequence shown here is derived from an EMBL/GenBank/DDBJ whole genome shotgun (WGS) entry which is preliminary data.</text>
</comment>
<evidence type="ECO:0000313" key="2">
    <source>
        <dbReference type="EMBL" id="MEQ2185920.1"/>
    </source>
</evidence>
<reference evidence="2 3" key="1">
    <citation type="submission" date="2021-06" db="EMBL/GenBank/DDBJ databases">
        <authorList>
            <person name="Palmer J.M."/>
        </authorList>
    </citation>
    <scope>NUCLEOTIDE SEQUENCE [LARGE SCALE GENOMIC DNA]</scope>
    <source>
        <strain evidence="2 3">GA_2019</strain>
        <tissue evidence="2">Muscle</tissue>
    </source>
</reference>
<protein>
    <submittedName>
        <fullName evidence="2">Uncharacterized protein</fullName>
    </submittedName>
</protein>